<protein>
    <recommendedName>
        <fullName evidence="14">Mitochondrial ribonuclease P catalytic subunit</fullName>
        <ecNumber evidence="5">3.1.26.5</ecNumber>
    </recommendedName>
    <alternativeName>
        <fullName evidence="15">Mitochondrial ribonuclease P protein 3</fullName>
    </alternativeName>
</protein>
<evidence type="ECO:0000256" key="1">
    <source>
        <dbReference type="ARBA" id="ARBA00000928"/>
    </source>
</evidence>
<evidence type="ECO:0000256" key="10">
    <source>
        <dbReference type="ARBA" id="ARBA00022833"/>
    </source>
</evidence>
<dbReference type="GO" id="GO:0097745">
    <property type="term" value="P:mitochondrial tRNA 5'-end processing"/>
    <property type="evidence" value="ECO:0007669"/>
    <property type="project" value="TreeGrafter"/>
</dbReference>
<keyword evidence="8" id="KW-0479">Metal-binding</keyword>
<feature type="domain" description="PRORP" evidence="16">
    <location>
        <begin position="279"/>
        <end position="506"/>
    </location>
</feature>
<keyword evidence="11" id="KW-0460">Magnesium</keyword>
<evidence type="ECO:0000256" key="14">
    <source>
        <dbReference type="ARBA" id="ARBA00044536"/>
    </source>
</evidence>
<dbReference type="InterPro" id="IPR031595">
    <property type="entry name" value="PRORP_C"/>
</dbReference>
<dbReference type="GO" id="GO:0004526">
    <property type="term" value="F:ribonuclease P activity"/>
    <property type="evidence" value="ECO:0007669"/>
    <property type="project" value="UniProtKB-EC"/>
</dbReference>
<evidence type="ECO:0000256" key="12">
    <source>
        <dbReference type="ARBA" id="ARBA00022946"/>
    </source>
</evidence>
<dbReference type="InterPro" id="IPR033495">
    <property type="entry name" value="MRPP3_PIN_dom"/>
</dbReference>
<dbReference type="Gene3D" id="3.40.50.11980">
    <property type="match status" value="1"/>
</dbReference>
<dbReference type="GO" id="GO:0001682">
    <property type="term" value="P:tRNA 5'-leader removal"/>
    <property type="evidence" value="ECO:0007669"/>
    <property type="project" value="TreeGrafter"/>
</dbReference>
<dbReference type="Pfam" id="PF16953">
    <property type="entry name" value="PRORP"/>
    <property type="match status" value="1"/>
</dbReference>
<comment type="similarity">
    <text evidence="4">Belongs to the PPR family. P subfamily.</text>
</comment>
<evidence type="ECO:0000256" key="15">
    <source>
        <dbReference type="ARBA" id="ARBA00044559"/>
    </source>
</evidence>
<gene>
    <name evidence="17" type="primary">EOG090X0CGF</name>
</gene>
<evidence type="ECO:0000256" key="7">
    <source>
        <dbReference type="ARBA" id="ARBA00022722"/>
    </source>
</evidence>
<evidence type="ECO:0000256" key="3">
    <source>
        <dbReference type="ARBA" id="ARBA00004173"/>
    </source>
</evidence>
<comment type="catalytic activity">
    <reaction evidence="1">
        <text>Endonucleolytic cleavage of RNA, removing 5'-extranucleotides from tRNA precursor.</text>
        <dbReference type="EC" id="3.1.26.5"/>
    </reaction>
</comment>
<keyword evidence="12" id="KW-0809">Transit peptide</keyword>
<proteinExistence type="inferred from homology"/>
<keyword evidence="13" id="KW-0496">Mitochondrion</keyword>
<dbReference type="GO" id="GO:0030678">
    <property type="term" value="C:mitochondrial ribonuclease P complex"/>
    <property type="evidence" value="ECO:0007669"/>
    <property type="project" value="TreeGrafter"/>
</dbReference>
<keyword evidence="10" id="KW-0862">Zinc</keyword>
<accession>A0A9N6WUU8</accession>
<organism evidence="17">
    <name type="scientific">Lynceus sp. MCZ IZ 141354</name>
    <dbReference type="NCBI Taxonomy" id="1930659"/>
    <lineage>
        <taxon>Eukaryota</taxon>
        <taxon>Metazoa</taxon>
        <taxon>Ecdysozoa</taxon>
        <taxon>Arthropoda</taxon>
        <taxon>Crustacea</taxon>
        <taxon>Branchiopoda</taxon>
        <taxon>Diplostraca</taxon>
        <taxon>Laevicaudata</taxon>
        <taxon>Lynceidae</taxon>
        <taxon>Lynceus</taxon>
    </lineage>
</organism>
<dbReference type="CDD" id="cd18718">
    <property type="entry name" value="PIN_PRORP"/>
    <property type="match status" value="1"/>
</dbReference>
<evidence type="ECO:0000256" key="5">
    <source>
        <dbReference type="ARBA" id="ARBA00012179"/>
    </source>
</evidence>
<evidence type="ECO:0000256" key="2">
    <source>
        <dbReference type="ARBA" id="ARBA00001946"/>
    </source>
</evidence>
<dbReference type="AlphaFoldDB" id="A0A9N6WUU8"/>
<dbReference type="GO" id="GO:0046872">
    <property type="term" value="F:metal ion binding"/>
    <property type="evidence" value="ECO:0007669"/>
    <property type="project" value="UniProtKB-KW"/>
</dbReference>
<dbReference type="PANTHER" id="PTHR13547:SF1">
    <property type="entry name" value="MITOCHONDRIAL RIBONUCLEASE P CATALYTIC SUBUNIT"/>
    <property type="match status" value="1"/>
</dbReference>
<dbReference type="Gene3D" id="1.25.40.10">
    <property type="entry name" value="Tetratricopeptide repeat domain"/>
    <property type="match status" value="1"/>
</dbReference>
<keyword evidence="7" id="KW-0540">Nuclease</keyword>
<reference evidence="17" key="1">
    <citation type="submission" date="2021-04" db="EMBL/GenBank/DDBJ databases">
        <authorList>
            <person name="Cornetti L."/>
        </authorList>
    </citation>
    <scope>NUCLEOTIDE SEQUENCE</scope>
</reference>
<evidence type="ECO:0000259" key="16">
    <source>
        <dbReference type="Pfam" id="PF16953"/>
    </source>
</evidence>
<keyword evidence="9" id="KW-0378">Hydrolase</keyword>
<dbReference type="EMBL" id="OC989126">
    <property type="protein sequence ID" value="CAG4645781.1"/>
    <property type="molecule type" value="Genomic_DNA"/>
</dbReference>
<keyword evidence="6" id="KW-0819">tRNA processing</keyword>
<comment type="cofactor">
    <cofactor evidence="2">
        <name>Mg(2+)</name>
        <dbReference type="ChEBI" id="CHEBI:18420"/>
    </cofactor>
</comment>
<evidence type="ECO:0000313" key="17">
    <source>
        <dbReference type="EMBL" id="CAG4645781.1"/>
    </source>
</evidence>
<evidence type="ECO:0000256" key="4">
    <source>
        <dbReference type="ARBA" id="ARBA00007626"/>
    </source>
</evidence>
<name>A0A9N6WUU8_9CRUS</name>
<evidence type="ECO:0000256" key="6">
    <source>
        <dbReference type="ARBA" id="ARBA00022694"/>
    </source>
</evidence>
<sequence length="510" mass="58424">MRKCFALTRMCSLQLHPTISNSRILNQLPRFCSEDSAVHKYRKSNAEYLYPLMKELLPTCASYDELKTKVIEKSEHVNNHNFDALVLRYCNAELNFELGCKFMEYLYTNRPNGPNTASLSKFLQLAHKAPEKIPLQLIEKSCEMLSAKAELLDQNTAQVLVTGLSHTDRWKEGLKHLKMIYELGIPTAAVLDAIALAALKHNKMDIALKMMNNVAELEKQVSEPVFESWMSRSQTFSDIETLLQFLSTSEMIPTLETIKQLQSWLEKHNYTWHYSTSTRKGTCSNCGHAFQRAELTTEEYKLLQKGILEKVLTGEDIFRRSTPAEVKSFREFVAKTAPYDVILDALNVLYCKGKPTGKTNALTIVVKDLMKKGKKVLVLGRNHIRRNTKFLPPGCNVFTINDLSFDDAFVLYAALSSGPNAFVVSRDLMRNHAFRLRELGLHTLFKRWQRSHQFLVANIQGEKVIYTEPETHVTAAQFDLPSRTWHVPYDDGQERLNLEVPKTWLCIPLK</sequence>
<evidence type="ECO:0000256" key="11">
    <source>
        <dbReference type="ARBA" id="ARBA00022842"/>
    </source>
</evidence>
<comment type="subcellular location">
    <subcellularLocation>
        <location evidence="3">Mitochondrion</location>
    </subcellularLocation>
</comment>
<evidence type="ECO:0000256" key="13">
    <source>
        <dbReference type="ARBA" id="ARBA00023128"/>
    </source>
</evidence>
<dbReference type="EC" id="3.1.26.5" evidence="5"/>
<evidence type="ECO:0000256" key="8">
    <source>
        <dbReference type="ARBA" id="ARBA00022723"/>
    </source>
</evidence>
<dbReference type="PANTHER" id="PTHR13547">
    <property type="match status" value="1"/>
</dbReference>
<evidence type="ECO:0000256" key="9">
    <source>
        <dbReference type="ARBA" id="ARBA00022801"/>
    </source>
</evidence>
<dbReference type="InterPro" id="IPR011990">
    <property type="entry name" value="TPR-like_helical_dom_sf"/>
</dbReference>